<proteinExistence type="predicted"/>
<name>A0A8S5UDT8_9CAUD</name>
<protein>
    <submittedName>
        <fullName evidence="1">Uncharacterized protein</fullName>
    </submittedName>
</protein>
<organism evidence="1">
    <name type="scientific">Siphoviridae sp. cti0B23</name>
    <dbReference type="NCBI Taxonomy" id="2825619"/>
    <lineage>
        <taxon>Viruses</taxon>
        <taxon>Duplodnaviria</taxon>
        <taxon>Heunggongvirae</taxon>
        <taxon>Uroviricota</taxon>
        <taxon>Caudoviricetes</taxon>
    </lineage>
</organism>
<accession>A0A8S5UDT8</accession>
<evidence type="ECO:0000313" key="1">
    <source>
        <dbReference type="EMBL" id="DAF92633.1"/>
    </source>
</evidence>
<dbReference type="EMBL" id="BK016069">
    <property type="protein sequence ID" value="DAF92633.1"/>
    <property type="molecule type" value="Genomic_DNA"/>
</dbReference>
<sequence>MLPPVKTPCVVDLELYRYRVGGIATDLPPLDKFCINAINFT</sequence>
<reference evidence="1" key="1">
    <citation type="journal article" date="2021" name="Proc. Natl. Acad. Sci. U.S.A.">
        <title>A Catalog of Tens of Thousands of Viruses from Human Metagenomes Reveals Hidden Associations with Chronic Diseases.</title>
        <authorList>
            <person name="Tisza M.J."/>
            <person name="Buck C.B."/>
        </authorList>
    </citation>
    <scope>NUCLEOTIDE SEQUENCE</scope>
    <source>
        <strain evidence="1">Cti0B23</strain>
    </source>
</reference>